<dbReference type="AlphaFoldDB" id="A0AAV2RVH6"/>
<keyword evidence="3" id="KW-1185">Reference proteome</keyword>
<gene>
    <name evidence="2" type="ORF">MNOR_LOCUS29063</name>
</gene>
<name>A0AAV2RVH6_MEGNR</name>
<feature type="region of interest" description="Disordered" evidence="1">
    <location>
        <begin position="446"/>
        <end position="470"/>
    </location>
</feature>
<feature type="compositionally biased region" description="Polar residues" evidence="1">
    <location>
        <begin position="126"/>
        <end position="154"/>
    </location>
</feature>
<protein>
    <submittedName>
        <fullName evidence="2">Uncharacterized protein</fullName>
    </submittedName>
</protein>
<feature type="region of interest" description="Disordered" evidence="1">
    <location>
        <begin position="649"/>
        <end position="682"/>
    </location>
</feature>
<dbReference type="Proteomes" id="UP001497623">
    <property type="component" value="Unassembled WGS sequence"/>
</dbReference>
<feature type="region of interest" description="Disordered" evidence="1">
    <location>
        <begin position="97"/>
        <end position="246"/>
    </location>
</feature>
<organism evidence="2 3">
    <name type="scientific">Meganyctiphanes norvegica</name>
    <name type="common">Northern krill</name>
    <name type="synonym">Thysanopoda norvegica</name>
    <dbReference type="NCBI Taxonomy" id="48144"/>
    <lineage>
        <taxon>Eukaryota</taxon>
        <taxon>Metazoa</taxon>
        <taxon>Ecdysozoa</taxon>
        <taxon>Arthropoda</taxon>
        <taxon>Crustacea</taxon>
        <taxon>Multicrustacea</taxon>
        <taxon>Malacostraca</taxon>
        <taxon>Eumalacostraca</taxon>
        <taxon>Eucarida</taxon>
        <taxon>Euphausiacea</taxon>
        <taxon>Euphausiidae</taxon>
        <taxon>Meganyctiphanes</taxon>
    </lineage>
</organism>
<feature type="compositionally biased region" description="Low complexity" evidence="1">
    <location>
        <begin position="649"/>
        <end position="669"/>
    </location>
</feature>
<proteinExistence type="predicted"/>
<feature type="non-terminal residue" evidence="2">
    <location>
        <position position="1008"/>
    </location>
</feature>
<feature type="region of interest" description="Disordered" evidence="1">
    <location>
        <begin position="849"/>
        <end position="884"/>
    </location>
</feature>
<evidence type="ECO:0000313" key="2">
    <source>
        <dbReference type="EMBL" id="CAL4142217.1"/>
    </source>
</evidence>
<evidence type="ECO:0000313" key="3">
    <source>
        <dbReference type="Proteomes" id="UP001497623"/>
    </source>
</evidence>
<evidence type="ECO:0000256" key="1">
    <source>
        <dbReference type="SAM" id="MobiDB-lite"/>
    </source>
</evidence>
<sequence>MTDLLLQETWTSFAQTEPSNVQERQTLLNQFLGLLLSSTGEDEPLQSLLLHFSDVGSVVSLLGGQFLADIEQICLGSASYDGDSASSATSNTSLQSLESCASSDGPRDPTSATAQHHGCRPRVSSKHQTPTGKFSSTWESLSTRETPESHQGTKYQEGIKHHESSTYPESMRHHLSNRPSRKGPDQYRGTIDDCKGKGSSQSLEVTKVEKNSTNIGLSLENENLPDLRDNDSDPGKTPSSVNDELFDPEIQRSLGDRLGSYGVSMSTEDVIRCTLPGCDDDNCGTTMMPRFHMPADEELSMSHAEVHTIAHPMVHSVDRSVVVADVTYSLNSCISHISQSASHKELLCKGYSEAASVNMVTNEGIETKETKDICSLVDNDSTITVKYDAEIQFNKNDVISTSAVNITNITTSAIDAINTISSENFYQILASNSSAKNEIESVKATNKEKHLGSSTWKTSMEPVKDPNMERKAPEPCEEIAADTQGGSDSHNASALRDYLLHGCGAKILVAIDHLGVMGLTGGREISHVLSFIFTFLLNNTITENTKCNKNSGHTSKKSNTEVKLESSSPFKKIKTDLESIESLKTPLKDIKSYQQCSFRSPSMLDLKYSPSINPSLDEIFSPLESANKRIETPVYNSCSGLKQHYPLGAQNSGSKSSSVSSSYCQQSAANGGNTKKCGVRRHRKRSSASALAIMQNLSWSESDKEDAADLQMIQAHRLRKTTVKFTMNPRDFDYFTNIVYSEDDNSAATGEQTTKQNKKSLVSAERHLNLTLHELLQCIISVQAQLALQDSTDIQPRCLAAPLLATQDILQFSLDTFSSMLTDHKLANYWQEKACETDHKISLNHNTYGTQAMKSNPKNPNVKTDNHDKSHNSSKSSSIGKIYETSNNPSILNLKCNIENRSNNESKPSRSLNAPNVIDVPLLLSHMLKLVFSSVQRFLKSTETLHTISELNVVPKFLNLLENVLLSPLVDKEKQDSMSDGEVEFKTALSCDILLGLLYILRCSTNLK</sequence>
<feature type="compositionally biased region" description="Polar residues" evidence="1">
    <location>
        <begin position="849"/>
        <end position="863"/>
    </location>
</feature>
<comment type="caution">
    <text evidence="2">The sequence shown here is derived from an EMBL/GenBank/DDBJ whole genome shotgun (WGS) entry which is preliminary data.</text>
</comment>
<feature type="compositionally biased region" description="Basic and acidic residues" evidence="1">
    <location>
        <begin position="182"/>
        <end position="196"/>
    </location>
</feature>
<reference evidence="2 3" key="1">
    <citation type="submission" date="2024-05" db="EMBL/GenBank/DDBJ databases">
        <authorList>
            <person name="Wallberg A."/>
        </authorList>
    </citation>
    <scope>NUCLEOTIDE SEQUENCE [LARGE SCALE GENOMIC DNA]</scope>
</reference>
<dbReference type="EMBL" id="CAXKWB010033059">
    <property type="protein sequence ID" value="CAL4142217.1"/>
    <property type="molecule type" value="Genomic_DNA"/>
</dbReference>
<feature type="compositionally biased region" description="Basic and acidic residues" evidence="1">
    <location>
        <begin position="225"/>
        <end position="234"/>
    </location>
</feature>
<accession>A0AAV2RVH6</accession>